<evidence type="ECO:0000256" key="5">
    <source>
        <dbReference type="ARBA" id="ARBA00022694"/>
    </source>
</evidence>
<dbReference type="InterPro" id="IPR024036">
    <property type="entry name" value="tRNA-dHydroUridine_Synthase_C"/>
</dbReference>
<protein>
    <recommendedName>
        <fullName evidence="11">tRNA-dihydrouridine synthase</fullName>
        <ecNumber evidence="11">1.3.1.-</ecNumber>
    </recommendedName>
</protein>
<evidence type="ECO:0000256" key="2">
    <source>
        <dbReference type="ARBA" id="ARBA00022555"/>
    </source>
</evidence>
<dbReference type="SUPFAM" id="SSF51395">
    <property type="entry name" value="FMN-linked oxidoreductases"/>
    <property type="match status" value="1"/>
</dbReference>
<dbReference type="InterPro" id="IPR035587">
    <property type="entry name" value="DUS-like_FMN-bd"/>
</dbReference>
<keyword evidence="5 11" id="KW-0819">tRNA processing</keyword>
<evidence type="ECO:0000256" key="10">
    <source>
        <dbReference type="ARBA" id="ARBA00048802"/>
    </source>
</evidence>
<proteinExistence type="inferred from homology"/>
<dbReference type="InterPro" id="IPR013785">
    <property type="entry name" value="Aldolase_TIM"/>
</dbReference>
<dbReference type="Proteomes" id="UP000297855">
    <property type="component" value="Unassembled WGS sequence"/>
</dbReference>
<evidence type="ECO:0000256" key="12">
    <source>
        <dbReference type="PIRSR" id="PIRSR006621-1"/>
    </source>
</evidence>
<feature type="binding site" evidence="13">
    <location>
        <begin position="225"/>
        <end position="226"/>
    </location>
    <ligand>
        <name>FMN</name>
        <dbReference type="ChEBI" id="CHEBI:58210"/>
    </ligand>
</feature>
<dbReference type="EC" id="1.3.1.-" evidence="11"/>
<feature type="binding site" evidence="13">
    <location>
        <begin position="17"/>
        <end position="19"/>
    </location>
    <ligand>
        <name>FMN</name>
        <dbReference type="ChEBI" id="CHEBI:58210"/>
    </ligand>
</feature>
<comment type="similarity">
    <text evidence="11">Belongs to the dus family.</text>
</comment>
<dbReference type="GO" id="GO:0000049">
    <property type="term" value="F:tRNA binding"/>
    <property type="evidence" value="ECO:0007669"/>
    <property type="project" value="UniProtKB-KW"/>
</dbReference>
<evidence type="ECO:0000256" key="8">
    <source>
        <dbReference type="ARBA" id="ARBA00023002"/>
    </source>
</evidence>
<dbReference type="RefSeq" id="WP_135812415.1">
    <property type="nucleotide sequence ID" value="NZ_RQEV01000003.1"/>
</dbReference>
<evidence type="ECO:0000259" key="14">
    <source>
        <dbReference type="Pfam" id="PF01207"/>
    </source>
</evidence>
<keyword evidence="13" id="KW-0547">Nucleotide-binding</keyword>
<evidence type="ECO:0000256" key="3">
    <source>
        <dbReference type="ARBA" id="ARBA00022630"/>
    </source>
</evidence>
<dbReference type="Gene3D" id="1.10.1200.80">
    <property type="entry name" value="Putative flavin oxidoreducatase, domain 2"/>
    <property type="match status" value="1"/>
</dbReference>
<accession>A0A4R9GSG3</accession>
<evidence type="ECO:0000313" key="16">
    <source>
        <dbReference type="Proteomes" id="UP000297855"/>
    </source>
</evidence>
<keyword evidence="4 11" id="KW-0288">FMN</keyword>
<dbReference type="EMBL" id="RQEV01000003">
    <property type="protein sequence ID" value="TGK21124.1"/>
    <property type="molecule type" value="Genomic_DNA"/>
</dbReference>
<name>A0A4R9GSG3_9LEPT</name>
<feature type="domain" description="DUS-like FMN-binding" evidence="14">
    <location>
        <begin position="15"/>
        <end position="285"/>
    </location>
</feature>
<evidence type="ECO:0000256" key="1">
    <source>
        <dbReference type="ARBA" id="ARBA00002790"/>
    </source>
</evidence>
<dbReference type="PANTHER" id="PTHR45846">
    <property type="entry name" value="TRNA-DIHYDROURIDINE(47) SYNTHASE [NAD(P)(+)]-LIKE"/>
    <property type="match status" value="1"/>
</dbReference>
<dbReference type="PIRSF" id="PIRSF006621">
    <property type="entry name" value="Dus"/>
    <property type="match status" value="1"/>
</dbReference>
<sequence>MIRIGSVAIPGWLAMSPMAGISDSPTRTIARRFGSAFSYTEFVSTDTLAVGSKKALSQLKFKEEERPVTFQIFGNKLEIIVEAAKRIRELNPDIIDLNMGCPTKNVSMRGSGVGLLRKPVYAGKIIEAMRAALDIPVTAKIRLGWDDTSRNYMEVSRILEESGALAISVHGRTREMGYSGKADWDAIADIKAARKVPIFGNGDVTSYEEAIRRKRESGVDGVLIGRGSIGNPWVFSESSRESVRLEELVSVAIQHLDLMVQNFGEKFGPILFRKHMVRYFHGRPEFIPLKIGLLQETVPEKIKESLSSLQELSFSTTAFAV</sequence>
<feature type="binding site" evidence="13">
    <location>
        <position position="170"/>
    </location>
    <ligand>
        <name>FMN</name>
        <dbReference type="ChEBI" id="CHEBI:58210"/>
    </ligand>
</feature>
<evidence type="ECO:0000256" key="11">
    <source>
        <dbReference type="PIRNR" id="PIRNR006621"/>
    </source>
</evidence>
<keyword evidence="6" id="KW-0521">NADP</keyword>
<feature type="binding site" evidence="13">
    <location>
        <position position="140"/>
    </location>
    <ligand>
        <name>FMN</name>
        <dbReference type="ChEBI" id="CHEBI:58210"/>
    </ligand>
</feature>
<dbReference type="Pfam" id="PF01207">
    <property type="entry name" value="Dus"/>
    <property type="match status" value="1"/>
</dbReference>
<dbReference type="GO" id="GO:0050660">
    <property type="term" value="F:flavin adenine dinucleotide binding"/>
    <property type="evidence" value="ECO:0007669"/>
    <property type="project" value="InterPro"/>
</dbReference>
<dbReference type="PANTHER" id="PTHR45846:SF1">
    <property type="entry name" value="TRNA-DIHYDROURIDINE(47) SYNTHASE [NAD(P)(+)]-LIKE"/>
    <property type="match status" value="1"/>
</dbReference>
<comment type="caution">
    <text evidence="15">The sequence shown here is derived from an EMBL/GenBank/DDBJ whole genome shotgun (WGS) entry which is preliminary data.</text>
</comment>
<feature type="active site" description="Proton donor" evidence="12">
    <location>
        <position position="101"/>
    </location>
</feature>
<keyword evidence="2" id="KW-0820">tRNA-binding</keyword>
<comment type="cofactor">
    <cofactor evidence="11 13">
        <name>FMN</name>
        <dbReference type="ChEBI" id="CHEBI:58210"/>
    </cofactor>
</comment>
<keyword evidence="3 11" id="KW-0285">Flavoprotein</keyword>
<dbReference type="AlphaFoldDB" id="A0A4R9GSG3"/>
<comment type="catalytic activity">
    <reaction evidence="10">
        <text>a 5,6-dihydrouridine in tRNA + NAD(+) = a uridine in tRNA + NADH + H(+)</text>
        <dbReference type="Rhea" id="RHEA:54452"/>
        <dbReference type="Rhea" id="RHEA-COMP:13339"/>
        <dbReference type="Rhea" id="RHEA-COMP:13887"/>
        <dbReference type="ChEBI" id="CHEBI:15378"/>
        <dbReference type="ChEBI" id="CHEBI:57540"/>
        <dbReference type="ChEBI" id="CHEBI:57945"/>
        <dbReference type="ChEBI" id="CHEBI:65315"/>
        <dbReference type="ChEBI" id="CHEBI:74443"/>
    </reaction>
</comment>
<dbReference type="OrthoDB" id="9764501at2"/>
<gene>
    <name evidence="15" type="ORF">EHO61_04515</name>
</gene>
<comment type="catalytic activity">
    <reaction evidence="9">
        <text>a 5,6-dihydrouridine in tRNA + NADP(+) = a uridine in tRNA + NADPH + H(+)</text>
        <dbReference type="Rhea" id="RHEA:23624"/>
        <dbReference type="Rhea" id="RHEA-COMP:13339"/>
        <dbReference type="Rhea" id="RHEA-COMP:13887"/>
        <dbReference type="ChEBI" id="CHEBI:15378"/>
        <dbReference type="ChEBI" id="CHEBI:57783"/>
        <dbReference type="ChEBI" id="CHEBI:58349"/>
        <dbReference type="ChEBI" id="CHEBI:65315"/>
        <dbReference type="ChEBI" id="CHEBI:74443"/>
    </reaction>
</comment>
<keyword evidence="7" id="KW-0694">RNA-binding</keyword>
<comment type="function">
    <text evidence="1 11">Catalyzes the synthesis of 5,6-dihydrouridine (D), a modified base found in the D-loop of most tRNAs, via the reduction of the C5-C6 double bond in target uridines.</text>
</comment>
<keyword evidence="8 11" id="KW-0560">Oxidoreductase</keyword>
<evidence type="ECO:0000256" key="6">
    <source>
        <dbReference type="ARBA" id="ARBA00022857"/>
    </source>
</evidence>
<evidence type="ECO:0000256" key="7">
    <source>
        <dbReference type="ARBA" id="ARBA00022884"/>
    </source>
</evidence>
<dbReference type="CDD" id="cd02801">
    <property type="entry name" value="DUS_like_FMN"/>
    <property type="match status" value="1"/>
</dbReference>
<dbReference type="GO" id="GO:0017150">
    <property type="term" value="F:tRNA dihydrouridine synthase activity"/>
    <property type="evidence" value="ECO:0007669"/>
    <property type="project" value="InterPro"/>
</dbReference>
<keyword evidence="16" id="KW-1185">Reference proteome</keyword>
<evidence type="ECO:0000313" key="15">
    <source>
        <dbReference type="EMBL" id="TGK21124.1"/>
    </source>
</evidence>
<evidence type="ECO:0000256" key="13">
    <source>
        <dbReference type="PIRSR" id="PIRSR006621-2"/>
    </source>
</evidence>
<organism evidence="15 16">
    <name type="scientific">Leptospira fluminis</name>
    <dbReference type="NCBI Taxonomy" id="2484979"/>
    <lineage>
        <taxon>Bacteria</taxon>
        <taxon>Pseudomonadati</taxon>
        <taxon>Spirochaetota</taxon>
        <taxon>Spirochaetia</taxon>
        <taxon>Leptospirales</taxon>
        <taxon>Leptospiraceae</taxon>
        <taxon>Leptospira</taxon>
    </lineage>
</organism>
<feature type="binding site" evidence="13">
    <location>
        <position position="71"/>
    </location>
    <ligand>
        <name>FMN</name>
        <dbReference type="ChEBI" id="CHEBI:58210"/>
    </ligand>
</feature>
<dbReference type="InterPro" id="IPR001269">
    <property type="entry name" value="DUS_fam"/>
</dbReference>
<reference evidence="15" key="1">
    <citation type="journal article" date="2019" name="PLoS Negl. Trop. Dis.">
        <title>Revisiting the worldwide diversity of Leptospira species in the environment.</title>
        <authorList>
            <person name="Vincent A.T."/>
            <person name="Schiettekatte O."/>
            <person name="Bourhy P."/>
            <person name="Veyrier F.J."/>
            <person name="Picardeau M."/>
        </authorList>
    </citation>
    <scope>NUCLEOTIDE SEQUENCE [LARGE SCALE GENOMIC DNA]</scope>
    <source>
        <strain evidence="15">SCS5</strain>
    </source>
</reference>
<evidence type="ECO:0000256" key="4">
    <source>
        <dbReference type="ARBA" id="ARBA00022643"/>
    </source>
</evidence>
<dbReference type="Gene3D" id="3.20.20.70">
    <property type="entry name" value="Aldolase class I"/>
    <property type="match status" value="1"/>
</dbReference>
<evidence type="ECO:0000256" key="9">
    <source>
        <dbReference type="ARBA" id="ARBA00048205"/>
    </source>
</evidence>